<organism evidence="1 2">
    <name type="scientific">Desmophyllum pertusum</name>
    <dbReference type="NCBI Taxonomy" id="174260"/>
    <lineage>
        <taxon>Eukaryota</taxon>
        <taxon>Metazoa</taxon>
        <taxon>Cnidaria</taxon>
        <taxon>Anthozoa</taxon>
        <taxon>Hexacorallia</taxon>
        <taxon>Scleractinia</taxon>
        <taxon>Caryophylliina</taxon>
        <taxon>Caryophylliidae</taxon>
        <taxon>Desmophyllum</taxon>
    </lineage>
</organism>
<reference evidence="1" key="1">
    <citation type="submission" date="2023-01" db="EMBL/GenBank/DDBJ databases">
        <title>Genome assembly of the deep-sea coral Lophelia pertusa.</title>
        <authorList>
            <person name="Herrera S."/>
            <person name="Cordes E."/>
        </authorList>
    </citation>
    <scope>NUCLEOTIDE SEQUENCE</scope>
    <source>
        <strain evidence="1">USNM1676648</strain>
        <tissue evidence="1">Polyp</tissue>
    </source>
</reference>
<sequence>MGLEKLKEKPDELLNGRFFPHYRRCPVKEHLSEFCRLVCYLVNKKWLTDALSGASGSLAGMKSPMKADTKNALDFSLMLNQAAATGKMVSFLPF</sequence>
<dbReference type="AlphaFoldDB" id="A0A9X0D6K3"/>
<dbReference type="EMBL" id="MU825435">
    <property type="protein sequence ID" value="KAJ7389307.1"/>
    <property type="molecule type" value="Genomic_DNA"/>
</dbReference>
<protein>
    <submittedName>
        <fullName evidence="1">Uncharacterized protein</fullName>
    </submittedName>
</protein>
<proteinExistence type="predicted"/>
<evidence type="ECO:0000313" key="2">
    <source>
        <dbReference type="Proteomes" id="UP001163046"/>
    </source>
</evidence>
<accession>A0A9X0D6K3</accession>
<gene>
    <name evidence="1" type="ORF">OS493_032160</name>
</gene>
<comment type="caution">
    <text evidence="1">The sequence shown here is derived from an EMBL/GenBank/DDBJ whole genome shotgun (WGS) entry which is preliminary data.</text>
</comment>
<dbReference type="OrthoDB" id="6013075at2759"/>
<name>A0A9X0D6K3_9CNID</name>
<keyword evidence="2" id="KW-1185">Reference proteome</keyword>
<dbReference type="Proteomes" id="UP001163046">
    <property type="component" value="Unassembled WGS sequence"/>
</dbReference>
<evidence type="ECO:0000313" key="1">
    <source>
        <dbReference type="EMBL" id="KAJ7389307.1"/>
    </source>
</evidence>